<comment type="function">
    <text evidence="4">Functions in the N-end rule pathway of protein degradation where it conjugates Leu, Phe and, less efficiently, Met from aminoacyl-tRNAs to the N-termini of proteins containing an N-terminal arginine or lysine.</text>
</comment>
<comment type="catalytic activity">
    <reaction evidence="4">
        <text>L-phenylalanyl-tRNA(Phe) + an N-terminal L-alpha-aminoacyl-[protein] = an N-terminal L-phenylalanyl-L-alpha-aminoacyl-[protein] + tRNA(Phe)</text>
        <dbReference type="Rhea" id="RHEA:43632"/>
        <dbReference type="Rhea" id="RHEA-COMP:9668"/>
        <dbReference type="Rhea" id="RHEA-COMP:9699"/>
        <dbReference type="Rhea" id="RHEA-COMP:10636"/>
        <dbReference type="Rhea" id="RHEA-COMP:10637"/>
        <dbReference type="ChEBI" id="CHEBI:78442"/>
        <dbReference type="ChEBI" id="CHEBI:78531"/>
        <dbReference type="ChEBI" id="CHEBI:78597"/>
        <dbReference type="ChEBI" id="CHEBI:83561"/>
        <dbReference type="EC" id="2.3.2.6"/>
    </reaction>
</comment>
<dbReference type="InterPro" id="IPR004616">
    <property type="entry name" value="Leu/Phe-tRNA_Trfase"/>
</dbReference>
<comment type="catalytic activity">
    <reaction evidence="4">
        <text>N-terminal L-lysyl-[protein] + L-leucyl-tRNA(Leu) = N-terminal L-leucyl-L-lysyl-[protein] + tRNA(Leu) + H(+)</text>
        <dbReference type="Rhea" id="RHEA:12340"/>
        <dbReference type="Rhea" id="RHEA-COMP:9613"/>
        <dbReference type="Rhea" id="RHEA-COMP:9622"/>
        <dbReference type="Rhea" id="RHEA-COMP:12670"/>
        <dbReference type="Rhea" id="RHEA-COMP:12671"/>
        <dbReference type="ChEBI" id="CHEBI:15378"/>
        <dbReference type="ChEBI" id="CHEBI:65249"/>
        <dbReference type="ChEBI" id="CHEBI:78442"/>
        <dbReference type="ChEBI" id="CHEBI:78494"/>
        <dbReference type="ChEBI" id="CHEBI:133043"/>
        <dbReference type="EC" id="2.3.2.6"/>
    </reaction>
</comment>
<dbReference type="PANTHER" id="PTHR30098">
    <property type="entry name" value="LEUCYL/PHENYLALANYL-TRNA--PROTEIN TRANSFERASE"/>
    <property type="match status" value="1"/>
</dbReference>
<keyword evidence="3 4" id="KW-0012">Acyltransferase</keyword>
<sequence length="242" mass="26559">MALTWVTAEQALPNPEHASPDGLVAAGLDLSVPRLLQAYGQGMFPWYSPGDPVLWWSPDPRMVLEVDKFKVSRSLGKKLRQIHRQQDLAQARIRVTCDLAFEQVIGQCAALRSITGTWISPDIQKVYTELHHEGYAHSIETWVDGKLAGGLYGVSLGRFFFGESMFALQTDASKIALAHLVEFLRFAGVPYIDCQQETSHLASLGAAPIPRKAFLQKLAWATSQPGPAWPSGPLPLGLPPTC</sequence>
<evidence type="ECO:0000256" key="4">
    <source>
        <dbReference type="HAMAP-Rule" id="MF_00688"/>
    </source>
</evidence>
<dbReference type="InterPro" id="IPR042203">
    <property type="entry name" value="Leu/Phe-tRNA_Trfase_C"/>
</dbReference>
<keyword evidence="1 4" id="KW-0963">Cytoplasm</keyword>
<dbReference type="HAMAP" id="MF_00688">
    <property type="entry name" value="Leu_Phe_trans"/>
    <property type="match status" value="1"/>
</dbReference>
<accession>A0ABX8SV14</accession>
<dbReference type="Gene3D" id="3.40.630.70">
    <property type="entry name" value="Leucyl/phenylalanyl-tRNA-protein transferase, C-terminal domain"/>
    <property type="match status" value="1"/>
</dbReference>
<organism evidence="5 6">
    <name type="scientific">Alcaligenes ammonioxydans</name>
    <dbReference type="NCBI Taxonomy" id="2582914"/>
    <lineage>
        <taxon>Bacteria</taxon>
        <taxon>Pseudomonadati</taxon>
        <taxon>Pseudomonadota</taxon>
        <taxon>Betaproteobacteria</taxon>
        <taxon>Burkholderiales</taxon>
        <taxon>Alcaligenaceae</taxon>
        <taxon>Alcaligenes</taxon>
    </lineage>
</organism>
<dbReference type="NCBIfam" id="TIGR00667">
    <property type="entry name" value="aat"/>
    <property type="match status" value="1"/>
</dbReference>
<evidence type="ECO:0000256" key="1">
    <source>
        <dbReference type="ARBA" id="ARBA00022490"/>
    </source>
</evidence>
<dbReference type="RefSeq" id="WP_131070834.1">
    <property type="nucleotide sequence ID" value="NZ_CP049362.1"/>
</dbReference>
<evidence type="ECO:0000256" key="2">
    <source>
        <dbReference type="ARBA" id="ARBA00022679"/>
    </source>
</evidence>
<dbReference type="Gene3D" id="3.30.70.3550">
    <property type="entry name" value="Leucyl/phenylalanyl-tRNA-protein transferase, N-terminal domain"/>
    <property type="match status" value="1"/>
</dbReference>
<comment type="similarity">
    <text evidence="4">Belongs to the L/F-transferase family.</text>
</comment>
<protein>
    <recommendedName>
        <fullName evidence="4">Leucyl/phenylalanyl-tRNA--protein transferase</fullName>
        <ecNumber evidence="4">2.3.2.6</ecNumber>
    </recommendedName>
    <alternativeName>
        <fullName evidence="4">L/F-transferase</fullName>
    </alternativeName>
    <alternativeName>
        <fullName evidence="4">Leucyltransferase</fullName>
    </alternativeName>
    <alternativeName>
        <fullName evidence="4">Phenyalanyltransferase</fullName>
    </alternativeName>
</protein>
<keyword evidence="2 4" id="KW-0808">Transferase</keyword>
<dbReference type="Proteomes" id="UP000826050">
    <property type="component" value="Chromosome"/>
</dbReference>
<dbReference type="Pfam" id="PF03588">
    <property type="entry name" value="Leu_Phe_trans"/>
    <property type="match status" value="1"/>
</dbReference>
<dbReference type="EC" id="2.3.2.6" evidence="4"/>
<dbReference type="EMBL" id="CP049362">
    <property type="protein sequence ID" value="QXX79878.1"/>
    <property type="molecule type" value="Genomic_DNA"/>
</dbReference>
<comment type="catalytic activity">
    <reaction evidence="4">
        <text>N-terminal L-arginyl-[protein] + L-leucyl-tRNA(Leu) = N-terminal L-leucyl-L-arginyl-[protein] + tRNA(Leu) + H(+)</text>
        <dbReference type="Rhea" id="RHEA:50416"/>
        <dbReference type="Rhea" id="RHEA-COMP:9613"/>
        <dbReference type="Rhea" id="RHEA-COMP:9622"/>
        <dbReference type="Rhea" id="RHEA-COMP:12672"/>
        <dbReference type="Rhea" id="RHEA-COMP:12673"/>
        <dbReference type="ChEBI" id="CHEBI:15378"/>
        <dbReference type="ChEBI" id="CHEBI:64719"/>
        <dbReference type="ChEBI" id="CHEBI:78442"/>
        <dbReference type="ChEBI" id="CHEBI:78494"/>
        <dbReference type="ChEBI" id="CHEBI:133044"/>
        <dbReference type="EC" id="2.3.2.6"/>
    </reaction>
</comment>
<gene>
    <name evidence="4" type="primary">aat</name>
    <name evidence="5" type="ORF">FE795_13205</name>
</gene>
<keyword evidence="6" id="KW-1185">Reference proteome</keyword>
<proteinExistence type="inferred from homology"/>
<evidence type="ECO:0000313" key="5">
    <source>
        <dbReference type="EMBL" id="QXX79878.1"/>
    </source>
</evidence>
<dbReference type="InterPro" id="IPR016181">
    <property type="entry name" value="Acyl_CoA_acyltransferase"/>
</dbReference>
<reference evidence="5 6" key="1">
    <citation type="submission" date="2020-02" db="EMBL/GenBank/DDBJ databases">
        <title>Partial ammonium oxidation to N2 by heterotrophic bacteria.</title>
        <authorList>
            <person name="Wu M."/>
        </authorList>
    </citation>
    <scope>NUCLEOTIDE SEQUENCE [LARGE SCALE GENOMIC DNA]</scope>
    <source>
        <strain evidence="5 6">HO-1</strain>
    </source>
</reference>
<dbReference type="InterPro" id="IPR042221">
    <property type="entry name" value="Leu/Phe-tRNA_Trfase_N"/>
</dbReference>
<dbReference type="GO" id="GO:0008914">
    <property type="term" value="F:leucyl-tRNA--protein transferase activity"/>
    <property type="evidence" value="ECO:0007669"/>
    <property type="project" value="UniProtKB-EC"/>
</dbReference>
<evidence type="ECO:0000313" key="6">
    <source>
        <dbReference type="Proteomes" id="UP000826050"/>
    </source>
</evidence>
<evidence type="ECO:0000256" key="3">
    <source>
        <dbReference type="ARBA" id="ARBA00023315"/>
    </source>
</evidence>
<name>A0ABX8SV14_9BURK</name>
<dbReference type="SUPFAM" id="SSF55729">
    <property type="entry name" value="Acyl-CoA N-acyltransferases (Nat)"/>
    <property type="match status" value="1"/>
</dbReference>
<comment type="subcellular location">
    <subcellularLocation>
        <location evidence="4">Cytoplasm</location>
    </subcellularLocation>
</comment>
<dbReference type="PANTHER" id="PTHR30098:SF2">
    <property type="entry name" value="LEUCYL_PHENYLALANYL-TRNA--PROTEIN TRANSFERASE"/>
    <property type="match status" value="1"/>
</dbReference>